<organism evidence="2 3">
    <name type="scientific">Cercospora berteroae</name>
    <dbReference type="NCBI Taxonomy" id="357750"/>
    <lineage>
        <taxon>Eukaryota</taxon>
        <taxon>Fungi</taxon>
        <taxon>Dikarya</taxon>
        <taxon>Ascomycota</taxon>
        <taxon>Pezizomycotina</taxon>
        <taxon>Dothideomycetes</taxon>
        <taxon>Dothideomycetidae</taxon>
        <taxon>Mycosphaerellales</taxon>
        <taxon>Mycosphaerellaceae</taxon>
        <taxon>Cercospora</taxon>
    </lineage>
</organism>
<dbReference type="STRING" id="357750.A0A2S6CD31"/>
<dbReference type="Pfam" id="PF06912">
    <property type="entry name" value="DUF1275"/>
    <property type="match status" value="1"/>
</dbReference>
<feature type="transmembrane region" description="Helical" evidence="1">
    <location>
        <begin position="142"/>
        <end position="165"/>
    </location>
</feature>
<gene>
    <name evidence="2" type="ORF">CBER1_00249</name>
</gene>
<feature type="transmembrane region" description="Helical" evidence="1">
    <location>
        <begin position="259"/>
        <end position="280"/>
    </location>
</feature>
<keyword evidence="3" id="KW-1185">Reference proteome</keyword>
<dbReference type="EMBL" id="PNEN01000488">
    <property type="protein sequence ID" value="PPJ57635.1"/>
    <property type="molecule type" value="Genomic_DNA"/>
</dbReference>
<feature type="transmembrane region" description="Helical" evidence="1">
    <location>
        <begin position="236"/>
        <end position="253"/>
    </location>
</feature>
<keyword evidence="1" id="KW-0472">Membrane</keyword>
<feature type="transmembrane region" description="Helical" evidence="1">
    <location>
        <begin position="111"/>
        <end position="130"/>
    </location>
</feature>
<dbReference type="PANTHER" id="PTHR37488">
    <property type="entry name" value="DUF1275 DOMAIN-CONTAINING PROTEIN"/>
    <property type="match status" value="1"/>
</dbReference>
<dbReference type="AlphaFoldDB" id="A0A2S6CD31"/>
<proteinExistence type="predicted"/>
<feature type="transmembrane region" description="Helical" evidence="1">
    <location>
        <begin position="177"/>
        <end position="195"/>
    </location>
</feature>
<dbReference type="InterPro" id="IPR010699">
    <property type="entry name" value="DUF1275"/>
</dbReference>
<evidence type="ECO:0008006" key="4">
    <source>
        <dbReference type="Google" id="ProtNLM"/>
    </source>
</evidence>
<name>A0A2S6CD31_9PEZI</name>
<protein>
    <recommendedName>
        <fullName evidence="4">DUF1275 domain protein</fullName>
    </recommendedName>
</protein>
<accession>A0A2S6CD31</accession>
<sequence>MSDANCGTRNGTSRLPLARPASGRLFSRTDEEAVHLLHKDDQPSPVVDRLAAHFHQNVRKDWADLLLLSCYVITGLLDSSSVYTFGSFVSMQTGNTIYLGTGIVAPTHDDRWIRALTSISFFCFGSFVFARYHRYMGAKKRGVIVLSLILQAICIGIAAAMVTIGPKITPTGELNRGVILPLALIGFQAAGQAYLSRVLKLNALTSVVLTSIYHDLFADAELFSMPRSNIERNQRAGAVVLCLVGAMLGGFFAHSSIGLAGALWTATGLKVVIIIMFSLWKAEMSA</sequence>
<keyword evidence="1" id="KW-0812">Transmembrane</keyword>
<evidence type="ECO:0000256" key="1">
    <source>
        <dbReference type="SAM" id="Phobius"/>
    </source>
</evidence>
<comment type="caution">
    <text evidence="2">The sequence shown here is derived from an EMBL/GenBank/DDBJ whole genome shotgun (WGS) entry which is preliminary data.</text>
</comment>
<evidence type="ECO:0000313" key="3">
    <source>
        <dbReference type="Proteomes" id="UP000237631"/>
    </source>
</evidence>
<dbReference type="OrthoDB" id="5288586at2759"/>
<reference evidence="3" key="1">
    <citation type="journal article" date="2017" name="bioRxiv">
        <title>Conservation of a gene cluster reveals novel cercosporin biosynthetic mechanisms and extends production to the genus Colletotrichum.</title>
        <authorList>
            <person name="de Jonge R."/>
            <person name="Ebert M.K."/>
            <person name="Huitt-Roehl C.R."/>
            <person name="Pal P."/>
            <person name="Suttle J.C."/>
            <person name="Spanner R.E."/>
            <person name="Neubauer J.D."/>
            <person name="Jurick W.M.II."/>
            <person name="Stott K.A."/>
            <person name="Secor G.A."/>
            <person name="Thomma B.P.H.J."/>
            <person name="Van de Peer Y."/>
            <person name="Townsend C.A."/>
            <person name="Bolton M.D."/>
        </authorList>
    </citation>
    <scope>NUCLEOTIDE SEQUENCE [LARGE SCALE GENOMIC DNA]</scope>
    <source>
        <strain evidence="3">CBS538.71</strain>
    </source>
</reference>
<keyword evidence="1" id="KW-1133">Transmembrane helix</keyword>
<dbReference type="Proteomes" id="UP000237631">
    <property type="component" value="Unassembled WGS sequence"/>
</dbReference>
<feature type="transmembrane region" description="Helical" evidence="1">
    <location>
        <begin position="65"/>
        <end position="91"/>
    </location>
</feature>
<dbReference type="PANTHER" id="PTHR37488:SF1">
    <property type="entry name" value="DUF1275 DOMAIN PROTEIN"/>
    <property type="match status" value="1"/>
</dbReference>
<evidence type="ECO:0000313" key="2">
    <source>
        <dbReference type="EMBL" id="PPJ57635.1"/>
    </source>
</evidence>